<feature type="transmembrane region" description="Helical" evidence="2">
    <location>
        <begin position="231"/>
        <end position="250"/>
    </location>
</feature>
<reference evidence="3" key="1">
    <citation type="submission" date="2022-10" db="EMBL/GenBank/DDBJ databases">
        <title>Hoeflea sp. G2-23, isolated from marine algae.</title>
        <authorList>
            <person name="Kristyanto S."/>
            <person name="Kim J.M."/>
            <person name="Jeon C.O."/>
        </authorList>
    </citation>
    <scope>NUCLEOTIDE SEQUENCE</scope>
    <source>
        <strain evidence="3">G2-23</strain>
    </source>
</reference>
<sequence>MAGIGFALQQLDRRGTALSGASALLGGAIATSGAWLVTVASLALLAIPASWFDSSDFLTSLRLSIVYAFMIAMVASAAPTLMATKRISDSLYSGKLEAVPFILLKSILWSAMTTLALSMVIWIIVIPQSLAMGAAYIATTLTVSIQWPLMVVCGSVMRFRPVILAYLAGGLVSVTGASIALVSDASLPLALLCFTGGQMVTVCILLERAMSIFPFPVSSTAYLRHRKSTKSGALALLGVAAAIGAAGLWVDRWVIWTSKFGTKTVEGLPNSALYDTPLFWAQLMLIPGLAAFLVHLETGLVRNLRQFVASILSHATLAEIDQLGETLAEQVHRRLGIIFRAETVLCLAVAICAPLFAEQLGMTYRQISVYRIALAGVACHFVFIACSGIVLMIDRRLEFAILQGIFLVANGVSAAAVVLFGERFLGTNYLVAASISALIAWWAMQRALTDVTYHTFMDAVFRPSEEQSDQSEQSVSQRGALAARMPNET</sequence>
<organism evidence="3 4">
    <name type="scientific">Hoeflea algicola</name>
    <dbReference type="NCBI Taxonomy" id="2983763"/>
    <lineage>
        <taxon>Bacteria</taxon>
        <taxon>Pseudomonadati</taxon>
        <taxon>Pseudomonadota</taxon>
        <taxon>Alphaproteobacteria</taxon>
        <taxon>Hyphomicrobiales</taxon>
        <taxon>Rhizobiaceae</taxon>
        <taxon>Hoeflea</taxon>
    </lineage>
</organism>
<comment type="caution">
    <text evidence="3">The sequence shown here is derived from an EMBL/GenBank/DDBJ whole genome shotgun (WGS) entry which is preliminary data.</text>
</comment>
<evidence type="ECO:0000256" key="1">
    <source>
        <dbReference type="SAM" id="MobiDB-lite"/>
    </source>
</evidence>
<feature type="transmembrane region" description="Helical" evidence="2">
    <location>
        <begin position="163"/>
        <end position="183"/>
    </location>
</feature>
<evidence type="ECO:0000256" key="2">
    <source>
        <dbReference type="SAM" id="Phobius"/>
    </source>
</evidence>
<feature type="transmembrane region" description="Helical" evidence="2">
    <location>
        <begin position="337"/>
        <end position="357"/>
    </location>
</feature>
<feature type="transmembrane region" description="Helical" evidence="2">
    <location>
        <begin position="189"/>
        <end position="210"/>
    </location>
</feature>
<keyword evidence="2" id="KW-0472">Membrane</keyword>
<keyword evidence="4" id="KW-1185">Reference proteome</keyword>
<keyword evidence="2" id="KW-0812">Transmembrane</keyword>
<feature type="transmembrane region" description="Helical" evidence="2">
    <location>
        <begin position="130"/>
        <end position="151"/>
    </location>
</feature>
<evidence type="ECO:0000313" key="3">
    <source>
        <dbReference type="EMBL" id="MCY0149394.1"/>
    </source>
</evidence>
<feature type="transmembrane region" description="Helical" evidence="2">
    <location>
        <begin position="400"/>
        <end position="420"/>
    </location>
</feature>
<feature type="transmembrane region" description="Helical" evidence="2">
    <location>
        <begin position="278"/>
        <end position="296"/>
    </location>
</feature>
<feature type="transmembrane region" description="Helical" evidence="2">
    <location>
        <begin position="102"/>
        <end position="124"/>
    </location>
</feature>
<feature type="transmembrane region" description="Helical" evidence="2">
    <location>
        <begin position="61"/>
        <end position="81"/>
    </location>
</feature>
<dbReference type="RefSeq" id="WP_267654879.1">
    <property type="nucleotide sequence ID" value="NZ_JAOVZR010000001.1"/>
</dbReference>
<keyword evidence="2" id="KW-1133">Transmembrane helix</keyword>
<protein>
    <submittedName>
        <fullName evidence="3">Exopolysaccharide Pel transporter PelG</fullName>
    </submittedName>
</protein>
<evidence type="ECO:0000313" key="4">
    <source>
        <dbReference type="Proteomes" id="UP001073227"/>
    </source>
</evidence>
<accession>A0ABT3ZC64</accession>
<dbReference type="EMBL" id="JAOVZR010000001">
    <property type="protein sequence ID" value="MCY0149394.1"/>
    <property type="molecule type" value="Genomic_DNA"/>
</dbReference>
<dbReference type="InterPro" id="IPR031617">
    <property type="entry name" value="PelG"/>
</dbReference>
<feature type="transmembrane region" description="Helical" evidence="2">
    <location>
        <begin position="21"/>
        <end position="49"/>
    </location>
</feature>
<feature type="transmembrane region" description="Helical" evidence="2">
    <location>
        <begin position="426"/>
        <end position="444"/>
    </location>
</feature>
<dbReference type="Proteomes" id="UP001073227">
    <property type="component" value="Unassembled WGS sequence"/>
</dbReference>
<gene>
    <name evidence="3" type="primary">pelG</name>
    <name evidence="3" type="ORF">OEG84_17170</name>
</gene>
<feature type="transmembrane region" description="Helical" evidence="2">
    <location>
        <begin position="369"/>
        <end position="393"/>
    </location>
</feature>
<name>A0ABT3ZC64_9HYPH</name>
<feature type="region of interest" description="Disordered" evidence="1">
    <location>
        <begin position="464"/>
        <end position="489"/>
    </location>
</feature>
<dbReference type="Pfam" id="PF16933">
    <property type="entry name" value="PelG"/>
    <property type="match status" value="1"/>
</dbReference>
<proteinExistence type="predicted"/>